<dbReference type="EMBL" id="JAHXZJ010001864">
    <property type="protein sequence ID" value="KAH0549001.1"/>
    <property type="molecule type" value="Genomic_DNA"/>
</dbReference>
<organism evidence="1 2">
    <name type="scientific">Cotesia glomerata</name>
    <name type="common">Lepidopteran parasitic wasp</name>
    <name type="synonym">Apanteles glomeratus</name>
    <dbReference type="NCBI Taxonomy" id="32391"/>
    <lineage>
        <taxon>Eukaryota</taxon>
        <taxon>Metazoa</taxon>
        <taxon>Ecdysozoa</taxon>
        <taxon>Arthropoda</taxon>
        <taxon>Hexapoda</taxon>
        <taxon>Insecta</taxon>
        <taxon>Pterygota</taxon>
        <taxon>Neoptera</taxon>
        <taxon>Endopterygota</taxon>
        <taxon>Hymenoptera</taxon>
        <taxon>Apocrita</taxon>
        <taxon>Ichneumonoidea</taxon>
        <taxon>Braconidae</taxon>
        <taxon>Microgastrinae</taxon>
        <taxon>Cotesia</taxon>
    </lineage>
</organism>
<sequence>MTVFEKQLDKFASIGRRPERRVEGIERVNRKRHNGPGWLWRRVIKWVPHSHTAYRILRPELPVSITHHNSSAKEVDWGVPAASMCDVCVFIGTMEDGEVYDDGDEEVNGRIDLYSFSD</sequence>
<dbReference type="AlphaFoldDB" id="A0AAV7I9L9"/>
<comment type="caution">
    <text evidence="1">The sequence shown here is derived from an EMBL/GenBank/DDBJ whole genome shotgun (WGS) entry which is preliminary data.</text>
</comment>
<keyword evidence="2" id="KW-1185">Reference proteome</keyword>
<evidence type="ECO:0000313" key="1">
    <source>
        <dbReference type="EMBL" id="KAH0549001.1"/>
    </source>
</evidence>
<name>A0AAV7I9L9_COTGL</name>
<protein>
    <submittedName>
        <fullName evidence="1">Uncharacterized protein</fullName>
    </submittedName>
</protein>
<accession>A0AAV7I9L9</accession>
<reference evidence="1 2" key="1">
    <citation type="journal article" date="2021" name="J. Hered.">
        <title>A chromosome-level genome assembly of the parasitoid wasp, Cotesia glomerata (Hymenoptera: Braconidae).</title>
        <authorList>
            <person name="Pinto B.J."/>
            <person name="Weis J.J."/>
            <person name="Gamble T."/>
            <person name="Ode P.J."/>
            <person name="Paul R."/>
            <person name="Zaspel J.M."/>
        </authorList>
    </citation>
    <scope>NUCLEOTIDE SEQUENCE [LARGE SCALE GENOMIC DNA]</scope>
    <source>
        <strain evidence="1">CgM1</strain>
    </source>
</reference>
<gene>
    <name evidence="1" type="ORF">KQX54_005052</name>
</gene>
<evidence type="ECO:0000313" key="2">
    <source>
        <dbReference type="Proteomes" id="UP000826195"/>
    </source>
</evidence>
<proteinExistence type="predicted"/>
<dbReference type="Proteomes" id="UP000826195">
    <property type="component" value="Unassembled WGS sequence"/>
</dbReference>